<dbReference type="InterPro" id="IPR032805">
    <property type="entry name" value="Wax_synthase_dom"/>
</dbReference>
<proteinExistence type="inferred from homology"/>
<evidence type="ECO:0000256" key="7">
    <source>
        <dbReference type="ARBA" id="ARBA00023136"/>
    </source>
</evidence>
<keyword evidence="12" id="KW-1185">Reference proteome</keyword>
<evidence type="ECO:0000256" key="3">
    <source>
        <dbReference type="ARBA" id="ARBA00007282"/>
    </source>
</evidence>
<evidence type="ECO:0000259" key="10">
    <source>
        <dbReference type="Pfam" id="PF13813"/>
    </source>
</evidence>
<reference evidence="11 12" key="1">
    <citation type="submission" date="2024-01" db="EMBL/GenBank/DDBJ databases">
        <title>A draft genome for a cacao thread blight-causing isolate of Paramarasmius palmivorus.</title>
        <authorList>
            <person name="Baruah I.K."/>
            <person name="Bukari Y."/>
            <person name="Amoako-Attah I."/>
            <person name="Meinhardt L.W."/>
            <person name="Bailey B.A."/>
            <person name="Cohen S.P."/>
        </authorList>
    </citation>
    <scope>NUCLEOTIDE SEQUENCE [LARGE SCALE GENOMIC DNA]</scope>
    <source>
        <strain evidence="11 12">GH-12</strain>
    </source>
</reference>
<evidence type="ECO:0000256" key="8">
    <source>
        <dbReference type="SAM" id="MobiDB-lite"/>
    </source>
</evidence>
<evidence type="ECO:0000256" key="4">
    <source>
        <dbReference type="ARBA" id="ARBA00022679"/>
    </source>
</evidence>
<dbReference type="GO" id="GO:0008374">
    <property type="term" value="F:O-acyltransferase activity"/>
    <property type="evidence" value="ECO:0007669"/>
    <property type="project" value="InterPro"/>
</dbReference>
<dbReference type="EMBL" id="JAYKXP010000006">
    <property type="protein sequence ID" value="KAK7056894.1"/>
    <property type="molecule type" value="Genomic_DNA"/>
</dbReference>
<feature type="transmembrane region" description="Helical" evidence="9">
    <location>
        <begin position="60"/>
        <end position="79"/>
    </location>
</feature>
<organism evidence="11 12">
    <name type="scientific">Paramarasmius palmivorus</name>
    <dbReference type="NCBI Taxonomy" id="297713"/>
    <lineage>
        <taxon>Eukaryota</taxon>
        <taxon>Fungi</taxon>
        <taxon>Dikarya</taxon>
        <taxon>Basidiomycota</taxon>
        <taxon>Agaricomycotina</taxon>
        <taxon>Agaricomycetes</taxon>
        <taxon>Agaricomycetidae</taxon>
        <taxon>Agaricales</taxon>
        <taxon>Marasmiineae</taxon>
        <taxon>Marasmiaceae</taxon>
        <taxon>Paramarasmius</taxon>
    </lineage>
</organism>
<name>A0AAW0DUT5_9AGAR</name>
<feature type="region of interest" description="Disordered" evidence="8">
    <location>
        <begin position="118"/>
        <end position="156"/>
    </location>
</feature>
<dbReference type="AlphaFoldDB" id="A0AAW0DUT5"/>
<comment type="pathway">
    <text evidence="2">Secondary metabolite biosynthesis.</text>
</comment>
<keyword evidence="7 9" id="KW-0472">Membrane</keyword>
<evidence type="ECO:0000256" key="6">
    <source>
        <dbReference type="ARBA" id="ARBA00022989"/>
    </source>
</evidence>
<gene>
    <name evidence="11" type="ORF">VNI00_002612</name>
</gene>
<keyword evidence="4" id="KW-0808">Transferase</keyword>
<evidence type="ECO:0000256" key="2">
    <source>
        <dbReference type="ARBA" id="ARBA00005179"/>
    </source>
</evidence>
<dbReference type="InterPro" id="IPR044851">
    <property type="entry name" value="Wax_synthase"/>
</dbReference>
<feature type="compositionally biased region" description="Polar residues" evidence="8">
    <location>
        <begin position="127"/>
        <end position="141"/>
    </location>
</feature>
<dbReference type="Proteomes" id="UP001383192">
    <property type="component" value="Unassembled WGS sequence"/>
</dbReference>
<comment type="similarity">
    <text evidence="3">Belongs to the wax synthase family.</text>
</comment>
<evidence type="ECO:0000313" key="12">
    <source>
        <dbReference type="Proteomes" id="UP001383192"/>
    </source>
</evidence>
<comment type="subcellular location">
    <subcellularLocation>
        <location evidence="1">Membrane</location>
        <topology evidence="1">Multi-pass membrane protein</topology>
    </subcellularLocation>
</comment>
<dbReference type="GO" id="GO:0006629">
    <property type="term" value="P:lipid metabolic process"/>
    <property type="evidence" value="ECO:0007669"/>
    <property type="project" value="InterPro"/>
</dbReference>
<protein>
    <recommendedName>
        <fullName evidence="10">Wax synthase domain-containing protein</fullName>
    </recommendedName>
</protein>
<evidence type="ECO:0000256" key="5">
    <source>
        <dbReference type="ARBA" id="ARBA00022692"/>
    </source>
</evidence>
<dbReference type="PANTHER" id="PTHR31595">
    <property type="entry name" value="LONG-CHAIN-ALCOHOL O-FATTY-ACYLTRANSFERASE 3-RELATED"/>
    <property type="match status" value="1"/>
</dbReference>
<evidence type="ECO:0000256" key="9">
    <source>
        <dbReference type="SAM" id="Phobius"/>
    </source>
</evidence>
<keyword evidence="5 9" id="KW-0812">Transmembrane</keyword>
<dbReference type="GO" id="GO:0016020">
    <property type="term" value="C:membrane"/>
    <property type="evidence" value="ECO:0007669"/>
    <property type="project" value="UniProtKB-SubCell"/>
</dbReference>
<dbReference type="PANTHER" id="PTHR31595:SF57">
    <property type="entry name" value="OS04G0481900 PROTEIN"/>
    <property type="match status" value="1"/>
</dbReference>
<feature type="transmembrane region" description="Helical" evidence="9">
    <location>
        <begin position="29"/>
        <end position="48"/>
    </location>
</feature>
<evidence type="ECO:0000313" key="11">
    <source>
        <dbReference type="EMBL" id="KAK7056894.1"/>
    </source>
</evidence>
<accession>A0AAW0DUT5</accession>
<keyword evidence="6 9" id="KW-1133">Transmembrane helix</keyword>
<comment type="caution">
    <text evidence="11">The sequence shown here is derived from an EMBL/GenBank/DDBJ whole genome shotgun (WGS) entry which is preliminary data.</text>
</comment>
<dbReference type="Pfam" id="PF13813">
    <property type="entry name" value="MBOAT_2"/>
    <property type="match status" value="1"/>
</dbReference>
<sequence>MALQIVQEEFTRFFRTIIPEPQNREPLTFAHLPYFAVGYIPFFCLAYLARRPNTHTLRLLLLPIVVLSNLTIAFRYYWTIPSLNVYNWGQCLFAEVTVGKALEYALHREGMLKVGEVQPGKRKESIHTNGNGVANGKTNGVANGHSHPKHATSSSATPTSWLPRWFVEPVELMLTLRGLQFKFGQGMHIPKPTRPLERGPFLQATFRSFIKNFLLLDLLESVIKLFPGVGDVSGGTMFYSNLSPIQRYAVSTIIHMLTGSALLAGFGMVYDLITFIAVGVLHDTPTSWPPVTDHPWSSESMHECWSKRWHQLLRQTFIVFGGYPGHWLAGKYGAVLGTFIASGLYHELAIYGMGKGFSIHPPLFFSMQAGILVLERLWRVVTGRRVGGWYGRMWVYFVMFVLSQPMVDSWHRRGLGGGMIIPVWVSPSKYLLPPLVKFFTSLLLTQK</sequence>
<evidence type="ECO:0000256" key="1">
    <source>
        <dbReference type="ARBA" id="ARBA00004141"/>
    </source>
</evidence>
<feature type="domain" description="Wax synthase" evidence="10">
    <location>
        <begin position="288"/>
        <end position="365"/>
    </location>
</feature>